<sequence length="61" mass="6850">MKTFNVPRPLTAEEFEIMMSELDLASDWMREQLALRHARSVPVLPASGNQEAICSSDDQEG</sequence>
<dbReference type="RefSeq" id="WP_110459591.1">
    <property type="nucleotide sequence ID" value="NZ_AP019411.1"/>
</dbReference>
<organism evidence="1 2">
    <name type="scientific">Pseudomonas syringae pv. actinidiae</name>
    <dbReference type="NCBI Taxonomy" id="103796"/>
    <lineage>
        <taxon>Bacteria</taxon>
        <taxon>Pseudomonadati</taxon>
        <taxon>Pseudomonadota</taxon>
        <taxon>Gammaproteobacteria</taxon>
        <taxon>Pseudomonadales</taxon>
        <taxon>Pseudomonadaceae</taxon>
        <taxon>Pseudomonas</taxon>
        <taxon>Pseudomonas syringae</taxon>
    </lineage>
</organism>
<accession>A0A2V0QER6</accession>
<gene>
    <name evidence="1" type="ORF">KPSA1_02198</name>
</gene>
<dbReference type="EMBL" id="BGJZ01000101">
    <property type="protein sequence ID" value="GBH08815.1"/>
    <property type="molecule type" value="Genomic_DNA"/>
</dbReference>
<comment type="caution">
    <text evidence="1">The sequence shown here is derived from an EMBL/GenBank/DDBJ whole genome shotgun (WGS) entry which is preliminary data.</text>
</comment>
<evidence type="ECO:0000313" key="1">
    <source>
        <dbReference type="EMBL" id="GBH08815.1"/>
    </source>
</evidence>
<dbReference type="Proteomes" id="UP000247480">
    <property type="component" value="Unassembled WGS sequence"/>
</dbReference>
<evidence type="ECO:0000313" key="2">
    <source>
        <dbReference type="Proteomes" id="UP000247480"/>
    </source>
</evidence>
<protein>
    <submittedName>
        <fullName evidence="1">Poly-gamma-glutamate biosynthesis protein CapA/YwtB metallophosphatase superfamily</fullName>
    </submittedName>
</protein>
<dbReference type="AlphaFoldDB" id="A0A2V0QER6"/>
<name>A0A2V0QER6_PSESF</name>
<reference evidence="1 2" key="1">
    <citation type="submission" date="2018-04" db="EMBL/GenBank/DDBJ databases">
        <title>Draft genome sequence of Pseudomonas syringae pv. actinidiae biovar 1 strains isolated from kiwifruit in Kagawa prefecture.</title>
        <authorList>
            <person name="Tabuchi M."/>
            <person name="Saito M."/>
            <person name="Fujiwara S."/>
            <person name="Sasa N."/>
            <person name="Akimitsu K."/>
            <person name="Gomi K."/>
            <person name="Konishi-Sugita S."/>
            <person name="Hamano K."/>
            <person name="Kataoka I."/>
        </authorList>
    </citation>
    <scope>NUCLEOTIDE SEQUENCE [LARGE SCALE GENOMIC DNA]</scope>
    <source>
        <strain evidence="1 2">MAFF212206</strain>
    </source>
</reference>
<proteinExistence type="predicted"/>